<gene>
    <name evidence="1" type="ORF">THS5294_00317</name>
</gene>
<dbReference type="AlphaFoldDB" id="A0A0P1EVQ5"/>
<dbReference type="RefSeq" id="WP_058122347.1">
    <property type="nucleotide sequence ID" value="NZ_CYRX01000008.1"/>
</dbReference>
<protein>
    <submittedName>
        <fullName evidence="1">Uncharacterized protein</fullName>
    </submittedName>
</protein>
<evidence type="ECO:0000313" key="2">
    <source>
        <dbReference type="Proteomes" id="UP000051298"/>
    </source>
</evidence>
<name>A0A0P1EVQ5_9RHOB</name>
<dbReference type="EMBL" id="CYRX01000008">
    <property type="protein sequence ID" value="CUH59036.1"/>
    <property type="molecule type" value="Genomic_DNA"/>
</dbReference>
<accession>A0A0P1EVQ5</accession>
<evidence type="ECO:0000313" key="1">
    <source>
        <dbReference type="EMBL" id="CUH59036.1"/>
    </source>
</evidence>
<proteinExistence type="predicted"/>
<reference evidence="1 2" key="1">
    <citation type="submission" date="2015-09" db="EMBL/GenBank/DDBJ databases">
        <authorList>
            <consortium name="Swine Surveillance"/>
        </authorList>
    </citation>
    <scope>NUCLEOTIDE SEQUENCE [LARGE SCALE GENOMIC DNA]</scope>
    <source>
        <strain evidence="1 2">CECT 5294</strain>
    </source>
</reference>
<organism evidence="1 2">
    <name type="scientific">Thalassobacter stenotrophicus</name>
    <dbReference type="NCBI Taxonomy" id="266809"/>
    <lineage>
        <taxon>Bacteria</taxon>
        <taxon>Pseudomonadati</taxon>
        <taxon>Pseudomonadota</taxon>
        <taxon>Alphaproteobacteria</taxon>
        <taxon>Rhodobacterales</taxon>
        <taxon>Roseobacteraceae</taxon>
        <taxon>Thalassobacter</taxon>
    </lineage>
</organism>
<dbReference type="Proteomes" id="UP000051298">
    <property type="component" value="Unassembled WGS sequence"/>
</dbReference>
<sequence>MWVLIVSMCTLIGGVPACGSDIHPVAMRTFAECEDAAVLSHDHIRAAAEADNVTVLSLDTHCVTTAGLPISAEGGE</sequence>